<dbReference type="RefSeq" id="WP_010040525.1">
    <property type="nucleotide sequence ID" value="NZ_CP025958.1"/>
</dbReference>
<gene>
    <name evidence="2" type="ORF">C1280_27160</name>
</gene>
<dbReference type="KEGG" id="gog:C1280_27160"/>
<dbReference type="AlphaFoldDB" id="A0A2Z3HFY6"/>
<sequence length="140" mass="15167">MRYLAVAAALLVTVPRLGADEPTAARVLEKVKTTYPAKSVAEGARLLGGVLESCHAVGAGTAAELAAARKGDHVRFLFPKPLRVEVGGRTLEASEVVYADGVLWLACGPRVVRCTKYTHLQMEPFRKWYEQTLPADPPRP</sequence>
<proteinExistence type="predicted"/>
<keyword evidence="3" id="KW-1185">Reference proteome</keyword>
<dbReference type="EMBL" id="CP025958">
    <property type="protein sequence ID" value="AWM40320.1"/>
    <property type="molecule type" value="Genomic_DNA"/>
</dbReference>
<dbReference type="Proteomes" id="UP000245802">
    <property type="component" value="Chromosome"/>
</dbReference>
<protein>
    <submittedName>
        <fullName evidence="2">Uncharacterized protein</fullName>
    </submittedName>
</protein>
<keyword evidence="1" id="KW-0732">Signal</keyword>
<evidence type="ECO:0000256" key="1">
    <source>
        <dbReference type="SAM" id="SignalP"/>
    </source>
</evidence>
<feature type="signal peptide" evidence="1">
    <location>
        <begin position="1"/>
        <end position="19"/>
    </location>
</feature>
<organism evidence="2 3">
    <name type="scientific">Gemmata obscuriglobus</name>
    <dbReference type="NCBI Taxonomy" id="114"/>
    <lineage>
        <taxon>Bacteria</taxon>
        <taxon>Pseudomonadati</taxon>
        <taxon>Planctomycetota</taxon>
        <taxon>Planctomycetia</taxon>
        <taxon>Gemmatales</taxon>
        <taxon>Gemmataceae</taxon>
        <taxon>Gemmata</taxon>
    </lineage>
</organism>
<evidence type="ECO:0000313" key="2">
    <source>
        <dbReference type="EMBL" id="AWM40320.1"/>
    </source>
</evidence>
<name>A0A2Z3HFY6_9BACT</name>
<reference evidence="2 3" key="1">
    <citation type="submission" date="2018-01" db="EMBL/GenBank/DDBJ databases">
        <title>G. obscuriglobus.</title>
        <authorList>
            <person name="Franke J."/>
            <person name="Blomberg W."/>
            <person name="Selmecki A."/>
        </authorList>
    </citation>
    <scope>NUCLEOTIDE SEQUENCE [LARGE SCALE GENOMIC DNA]</scope>
    <source>
        <strain evidence="2 3">DSM 5831</strain>
    </source>
</reference>
<evidence type="ECO:0000313" key="3">
    <source>
        <dbReference type="Proteomes" id="UP000245802"/>
    </source>
</evidence>
<feature type="chain" id="PRO_5016409995" evidence="1">
    <location>
        <begin position="20"/>
        <end position="140"/>
    </location>
</feature>
<accession>A0A2Z3HFY6</accession>